<evidence type="ECO:0000259" key="1">
    <source>
        <dbReference type="PROSITE" id="PS50943"/>
    </source>
</evidence>
<comment type="caution">
    <text evidence="2">The sequence shown here is derived from an EMBL/GenBank/DDBJ whole genome shotgun (WGS) entry which is preliminary data.</text>
</comment>
<dbReference type="PROSITE" id="PS50943">
    <property type="entry name" value="HTH_CROC1"/>
    <property type="match status" value="1"/>
</dbReference>
<accession>A0ABN1WRM9</accession>
<dbReference type="SUPFAM" id="SSF47413">
    <property type="entry name" value="lambda repressor-like DNA-binding domains"/>
    <property type="match status" value="1"/>
</dbReference>
<dbReference type="PANTHER" id="PTHR35010:SF2">
    <property type="entry name" value="BLL4672 PROTEIN"/>
    <property type="match status" value="1"/>
</dbReference>
<organism evidence="2 3">
    <name type="scientific">Kitasatospora nipponensis</name>
    <dbReference type="NCBI Taxonomy" id="258049"/>
    <lineage>
        <taxon>Bacteria</taxon>
        <taxon>Bacillati</taxon>
        <taxon>Actinomycetota</taxon>
        <taxon>Actinomycetes</taxon>
        <taxon>Kitasatosporales</taxon>
        <taxon>Streptomycetaceae</taxon>
        <taxon>Kitasatospora</taxon>
    </lineage>
</organism>
<dbReference type="RefSeq" id="WP_344444637.1">
    <property type="nucleotide sequence ID" value="NZ_BAAALF010000122.1"/>
</dbReference>
<sequence length="282" mass="30844">MDLSTALRDFLVSRRARLRPDDVGLPVHGTRRVAGLRREEIAALAAMSVEHYTRLERGKASRVSDAVLTAVADALRLSPGERRYLHSLARPATADDGAGPSGVRPSVRSVLDSMLLAPAYLVGRGGTVLAWNRLATAVFVDFAQIHPEGRTIGRLVFTDPRTRLLYLDWERKARETVAYLRTEVGRRPHDPVLAEEISQLCSRSQDFRRLWRQQVVLETTHSTFLIAHPPSEALELSCEALQLAGDPDELIVAYTAAPGSASEAALHRLALGPGITPAAPGR</sequence>
<dbReference type="InterPro" id="IPR041413">
    <property type="entry name" value="MLTR_LBD"/>
</dbReference>
<dbReference type="Pfam" id="PF13560">
    <property type="entry name" value="HTH_31"/>
    <property type="match status" value="1"/>
</dbReference>
<protein>
    <submittedName>
        <fullName evidence="2">Helix-turn-helix transcriptional regulator</fullName>
    </submittedName>
</protein>
<dbReference type="InterPro" id="IPR010982">
    <property type="entry name" value="Lambda_DNA-bd_dom_sf"/>
</dbReference>
<evidence type="ECO:0000313" key="2">
    <source>
        <dbReference type="EMBL" id="GAA1256947.1"/>
    </source>
</evidence>
<name>A0ABN1WRM9_9ACTN</name>
<dbReference type="PANTHER" id="PTHR35010">
    <property type="entry name" value="BLL4672 PROTEIN-RELATED"/>
    <property type="match status" value="1"/>
</dbReference>
<dbReference type="SMART" id="SM00530">
    <property type="entry name" value="HTH_XRE"/>
    <property type="match status" value="1"/>
</dbReference>
<dbReference type="Gene3D" id="3.30.450.180">
    <property type="match status" value="1"/>
</dbReference>
<dbReference type="InterPro" id="IPR001387">
    <property type="entry name" value="Cro/C1-type_HTH"/>
</dbReference>
<dbReference type="EMBL" id="BAAALF010000122">
    <property type="protein sequence ID" value="GAA1256947.1"/>
    <property type="molecule type" value="Genomic_DNA"/>
</dbReference>
<dbReference type="Proteomes" id="UP001500037">
    <property type="component" value="Unassembled WGS sequence"/>
</dbReference>
<feature type="domain" description="HTH cro/C1-type" evidence="1">
    <location>
        <begin position="31"/>
        <end position="82"/>
    </location>
</feature>
<gene>
    <name evidence="2" type="ORF">GCM10009665_54170</name>
</gene>
<dbReference type="Pfam" id="PF17765">
    <property type="entry name" value="MLTR_LBD"/>
    <property type="match status" value="1"/>
</dbReference>
<proteinExistence type="predicted"/>
<dbReference type="Gene3D" id="1.10.260.40">
    <property type="entry name" value="lambda repressor-like DNA-binding domains"/>
    <property type="match status" value="1"/>
</dbReference>
<evidence type="ECO:0000313" key="3">
    <source>
        <dbReference type="Proteomes" id="UP001500037"/>
    </source>
</evidence>
<keyword evidence="3" id="KW-1185">Reference proteome</keyword>
<dbReference type="CDD" id="cd00093">
    <property type="entry name" value="HTH_XRE"/>
    <property type="match status" value="1"/>
</dbReference>
<reference evidence="2 3" key="1">
    <citation type="journal article" date="2019" name="Int. J. Syst. Evol. Microbiol.">
        <title>The Global Catalogue of Microorganisms (GCM) 10K type strain sequencing project: providing services to taxonomists for standard genome sequencing and annotation.</title>
        <authorList>
            <consortium name="The Broad Institute Genomics Platform"/>
            <consortium name="The Broad Institute Genome Sequencing Center for Infectious Disease"/>
            <person name="Wu L."/>
            <person name="Ma J."/>
        </authorList>
    </citation>
    <scope>NUCLEOTIDE SEQUENCE [LARGE SCALE GENOMIC DNA]</scope>
    <source>
        <strain evidence="2 3">JCM 13004</strain>
    </source>
</reference>